<reference evidence="1" key="3">
    <citation type="journal article" date="2017" name="Nature">
        <title>Genome sequence of the progenitor of the wheat D genome Aegilops tauschii.</title>
        <authorList>
            <person name="Luo M.C."/>
            <person name="Gu Y.Q."/>
            <person name="Puiu D."/>
            <person name="Wang H."/>
            <person name="Twardziok S.O."/>
            <person name="Deal K.R."/>
            <person name="Huo N."/>
            <person name="Zhu T."/>
            <person name="Wang L."/>
            <person name="Wang Y."/>
            <person name="McGuire P.E."/>
            <person name="Liu S."/>
            <person name="Long H."/>
            <person name="Ramasamy R.K."/>
            <person name="Rodriguez J.C."/>
            <person name="Van S.L."/>
            <person name="Yuan L."/>
            <person name="Wang Z."/>
            <person name="Xia Z."/>
            <person name="Xiao L."/>
            <person name="Anderson O.D."/>
            <person name="Ouyang S."/>
            <person name="Liang Y."/>
            <person name="Zimin A.V."/>
            <person name="Pertea G."/>
            <person name="Qi P."/>
            <person name="Bennetzen J.L."/>
            <person name="Dai X."/>
            <person name="Dawson M.W."/>
            <person name="Muller H.G."/>
            <person name="Kugler K."/>
            <person name="Rivarola-Duarte L."/>
            <person name="Spannagl M."/>
            <person name="Mayer K.F.X."/>
            <person name="Lu F.H."/>
            <person name="Bevan M.W."/>
            <person name="Leroy P."/>
            <person name="Li P."/>
            <person name="You F.M."/>
            <person name="Sun Q."/>
            <person name="Liu Z."/>
            <person name="Lyons E."/>
            <person name="Wicker T."/>
            <person name="Salzberg S.L."/>
            <person name="Devos K.M."/>
            <person name="Dvorak J."/>
        </authorList>
    </citation>
    <scope>NUCLEOTIDE SEQUENCE [LARGE SCALE GENOMIC DNA]</scope>
    <source>
        <strain evidence="1">cv. AL8/78</strain>
    </source>
</reference>
<evidence type="ECO:0000313" key="1">
    <source>
        <dbReference type="EnsemblPlants" id="AET3Gv20324700.14"/>
    </source>
</evidence>
<keyword evidence="2" id="KW-1185">Reference proteome</keyword>
<name>A0A453EFM5_AEGTS</name>
<organism evidence="1 2">
    <name type="scientific">Aegilops tauschii subsp. strangulata</name>
    <name type="common">Goatgrass</name>
    <dbReference type="NCBI Taxonomy" id="200361"/>
    <lineage>
        <taxon>Eukaryota</taxon>
        <taxon>Viridiplantae</taxon>
        <taxon>Streptophyta</taxon>
        <taxon>Embryophyta</taxon>
        <taxon>Tracheophyta</taxon>
        <taxon>Spermatophyta</taxon>
        <taxon>Magnoliopsida</taxon>
        <taxon>Liliopsida</taxon>
        <taxon>Poales</taxon>
        <taxon>Poaceae</taxon>
        <taxon>BOP clade</taxon>
        <taxon>Pooideae</taxon>
        <taxon>Triticodae</taxon>
        <taxon>Triticeae</taxon>
        <taxon>Triticinae</taxon>
        <taxon>Aegilops</taxon>
    </lineage>
</organism>
<sequence length="47" mass="5769">ELGLLCYFRQCLMLFLPNIKYVIQTFRINKAASQKEMYHMRKCLFQH</sequence>
<proteinExistence type="predicted"/>
<accession>A0A453EFM5</accession>
<dbReference type="Gramene" id="AET3Gv20324700.14">
    <property type="protein sequence ID" value="AET3Gv20324700.14"/>
    <property type="gene ID" value="AET3Gv20324700"/>
</dbReference>
<reference evidence="1" key="4">
    <citation type="submission" date="2019-03" db="UniProtKB">
        <authorList>
            <consortium name="EnsemblPlants"/>
        </authorList>
    </citation>
    <scope>IDENTIFICATION</scope>
</reference>
<dbReference type="EnsemblPlants" id="AET3Gv20324700.14">
    <property type="protein sequence ID" value="AET3Gv20324700.14"/>
    <property type="gene ID" value="AET3Gv20324700"/>
</dbReference>
<protein>
    <submittedName>
        <fullName evidence="1">Uncharacterized protein</fullName>
    </submittedName>
</protein>
<dbReference type="Proteomes" id="UP000015105">
    <property type="component" value="Chromosome 3D"/>
</dbReference>
<reference evidence="2" key="2">
    <citation type="journal article" date="2017" name="Nat. Plants">
        <title>The Aegilops tauschii genome reveals multiple impacts of transposons.</title>
        <authorList>
            <person name="Zhao G."/>
            <person name="Zou C."/>
            <person name="Li K."/>
            <person name="Wang K."/>
            <person name="Li T."/>
            <person name="Gao L."/>
            <person name="Zhang X."/>
            <person name="Wang H."/>
            <person name="Yang Z."/>
            <person name="Liu X."/>
            <person name="Jiang W."/>
            <person name="Mao L."/>
            <person name="Kong X."/>
            <person name="Jiao Y."/>
            <person name="Jia J."/>
        </authorList>
    </citation>
    <scope>NUCLEOTIDE SEQUENCE [LARGE SCALE GENOMIC DNA]</scope>
    <source>
        <strain evidence="2">cv. AL8/78</strain>
    </source>
</reference>
<reference evidence="2" key="1">
    <citation type="journal article" date="2014" name="Science">
        <title>Ancient hybridizations among the ancestral genomes of bread wheat.</title>
        <authorList>
            <consortium name="International Wheat Genome Sequencing Consortium,"/>
            <person name="Marcussen T."/>
            <person name="Sandve S.R."/>
            <person name="Heier L."/>
            <person name="Spannagl M."/>
            <person name="Pfeifer M."/>
            <person name="Jakobsen K.S."/>
            <person name="Wulff B.B."/>
            <person name="Steuernagel B."/>
            <person name="Mayer K.F."/>
            <person name="Olsen O.A."/>
        </authorList>
    </citation>
    <scope>NUCLEOTIDE SEQUENCE [LARGE SCALE GENOMIC DNA]</scope>
    <source>
        <strain evidence="2">cv. AL8/78</strain>
    </source>
</reference>
<evidence type="ECO:0000313" key="2">
    <source>
        <dbReference type="Proteomes" id="UP000015105"/>
    </source>
</evidence>
<dbReference type="AlphaFoldDB" id="A0A453EFM5"/>
<reference evidence="1" key="5">
    <citation type="journal article" date="2021" name="G3 (Bethesda)">
        <title>Aegilops tauschii genome assembly Aet v5.0 features greater sequence contiguity and improved annotation.</title>
        <authorList>
            <person name="Wang L."/>
            <person name="Zhu T."/>
            <person name="Rodriguez J.C."/>
            <person name="Deal K.R."/>
            <person name="Dubcovsky J."/>
            <person name="McGuire P.E."/>
            <person name="Lux T."/>
            <person name="Spannagl M."/>
            <person name="Mayer K.F.X."/>
            <person name="Baldrich P."/>
            <person name="Meyers B.C."/>
            <person name="Huo N."/>
            <person name="Gu Y.Q."/>
            <person name="Zhou H."/>
            <person name="Devos K.M."/>
            <person name="Bennetzen J.L."/>
            <person name="Unver T."/>
            <person name="Budak H."/>
            <person name="Gulick P.J."/>
            <person name="Galiba G."/>
            <person name="Kalapos B."/>
            <person name="Nelson D.R."/>
            <person name="Li P."/>
            <person name="You F.M."/>
            <person name="Luo M.C."/>
            <person name="Dvorak J."/>
        </authorList>
    </citation>
    <scope>NUCLEOTIDE SEQUENCE [LARGE SCALE GENOMIC DNA]</scope>
    <source>
        <strain evidence="1">cv. AL8/78</strain>
    </source>
</reference>